<reference evidence="1" key="1">
    <citation type="journal article" date="2014" name="Front. Microbiol.">
        <title>High frequency of phylogenetically diverse reductive dehalogenase-homologous genes in deep subseafloor sedimentary metagenomes.</title>
        <authorList>
            <person name="Kawai M."/>
            <person name="Futagami T."/>
            <person name="Toyoda A."/>
            <person name="Takaki Y."/>
            <person name="Nishi S."/>
            <person name="Hori S."/>
            <person name="Arai W."/>
            <person name="Tsubouchi T."/>
            <person name="Morono Y."/>
            <person name="Uchiyama I."/>
            <person name="Ito T."/>
            <person name="Fujiyama A."/>
            <person name="Inagaki F."/>
            <person name="Takami H."/>
        </authorList>
    </citation>
    <scope>NUCLEOTIDE SEQUENCE</scope>
    <source>
        <strain evidence="1">Expedition CK06-06</strain>
    </source>
</reference>
<evidence type="ECO:0000313" key="1">
    <source>
        <dbReference type="EMBL" id="GAI44203.1"/>
    </source>
</evidence>
<dbReference type="AlphaFoldDB" id="X1NKS5"/>
<organism evidence="1">
    <name type="scientific">marine sediment metagenome</name>
    <dbReference type="NCBI Taxonomy" id="412755"/>
    <lineage>
        <taxon>unclassified sequences</taxon>
        <taxon>metagenomes</taxon>
        <taxon>ecological metagenomes</taxon>
    </lineage>
</organism>
<comment type="caution">
    <text evidence="1">The sequence shown here is derived from an EMBL/GenBank/DDBJ whole genome shotgun (WGS) entry which is preliminary data.</text>
</comment>
<proteinExistence type="predicted"/>
<name>X1NKS5_9ZZZZ</name>
<dbReference type="EMBL" id="BARV01032027">
    <property type="protein sequence ID" value="GAI44203.1"/>
    <property type="molecule type" value="Genomic_DNA"/>
</dbReference>
<protein>
    <submittedName>
        <fullName evidence="1">Uncharacterized protein</fullName>
    </submittedName>
</protein>
<sequence>VKYYWQFRAAEGDDSEGCRSGIYSFVATAN</sequence>
<accession>X1NKS5</accession>
<feature type="non-terminal residue" evidence="1">
    <location>
        <position position="1"/>
    </location>
</feature>
<gene>
    <name evidence="1" type="ORF">S06H3_50567</name>
</gene>